<sequence length="195" mass="22865">MPTWSDKGKWKEIDPDLPETDPDLTETDPDLTQSDPDPIDADDYAAYYEDQPGPSGVFYCTECCEPLVDRAGPLCRICEPYQDWRRRIDRERHNKANREAREAGLCGHCRKSKADHGKASCTPCRRKKTESQARRDAERKKMREKEKKSEEKKKEKKTEKSTKEKKAEEKKKEKKTEKSTKEKKAEEKKKKDKKR</sequence>
<dbReference type="Proteomes" id="UP000277212">
    <property type="component" value="Unassembled WGS sequence"/>
</dbReference>
<evidence type="ECO:0000256" key="1">
    <source>
        <dbReference type="SAM" id="MobiDB-lite"/>
    </source>
</evidence>
<keyword evidence="3" id="KW-1185">Reference proteome</keyword>
<name>A0A3M2RU68_9HYPO</name>
<dbReference type="EMBL" id="NKUJ01000270">
    <property type="protein sequence ID" value="RMJ08799.1"/>
    <property type="molecule type" value="Genomic_DNA"/>
</dbReference>
<feature type="compositionally biased region" description="Acidic residues" evidence="1">
    <location>
        <begin position="15"/>
        <end position="29"/>
    </location>
</feature>
<gene>
    <name evidence="2" type="ORF">CDV36_011594</name>
</gene>
<organism evidence="2 3">
    <name type="scientific">Fusarium kuroshium</name>
    <dbReference type="NCBI Taxonomy" id="2010991"/>
    <lineage>
        <taxon>Eukaryota</taxon>
        <taxon>Fungi</taxon>
        <taxon>Dikarya</taxon>
        <taxon>Ascomycota</taxon>
        <taxon>Pezizomycotina</taxon>
        <taxon>Sordariomycetes</taxon>
        <taxon>Hypocreomycetidae</taxon>
        <taxon>Hypocreales</taxon>
        <taxon>Nectriaceae</taxon>
        <taxon>Fusarium</taxon>
        <taxon>Fusarium solani species complex</taxon>
    </lineage>
</organism>
<comment type="caution">
    <text evidence="2">The sequence shown here is derived from an EMBL/GenBank/DDBJ whole genome shotgun (WGS) entry which is preliminary data.</text>
</comment>
<protein>
    <submittedName>
        <fullName evidence="2">Uncharacterized protein</fullName>
    </submittedName>
</protein>
<dbReference type="AlphaFoldDB" id="A0A3M2RU68"/>
<feature type="compositionally biased region" description="Basic and acidic residues" evidence="1">
    <location>
        <begin position="129"/>
        <end position="189"/>
    </location>
</feature>
<feature type="region of interest" description="Disordered" evidence="1">
    <location>
        <begin position="1"/>
        <end position="42"/>
    </location>
</feature>
<feature type="compositionally biased region" description="Basic and acidic residues" evidence="1">
    <location>
        <begin position="1"/>
        <end position="14"/>
    </location>
</feature>
<evidence type="ECO:0000313" key="3">
    <source>
        <dbReference type="Proteomes" id="UP000277212"/>
    </source>
</evidence>
<proteinExistence type="predicted"/>
<reference evidence="2 3" key="1">
    <citation type="submission" date="2017-06" db="EMBL/GenBank/DDBJ databases">
        <title>Comparative genomic analysis of Ambrosia Fusariam Clade fungi.</title>
        <authorList>
            <person name="Stajich J.E."/>
            <person name="Carrillo J."/>
            <person name="Kijimoto T."/>
            <person name="Eskalen A."/>
            <person name="O'Donnell K."/>
            <person name="Kasson M."/>
        </authorList>
    </citation>
    <scope>NUCLEOTIDE SEQUENCE [LARGE SCALE GENOMIC DNA]</scope>
    <source>
        <strain evidence="2">UCR3666</strain>
    </source>
</reference>
<accession>A0A3M2RU68</accession>
<evidence type="ECO:0000313" key="2">
    <source>
        <dbReference type="EMBL" id="RMJ08799.1"/>
    </source>
</evidence>
<feature type="region of interest" description="Disordered" evidence="1">
    <location>
        <begin position="95"/>
        <end position="195"/>
    </location>
</feature>
<dbReference type="OrthoDB" id="5101071at2759"/>